<protein>
    <recommendedName>
        <fullName evidence="1">NADPH-dependent FMN reductase-like domain-containing protein</fullName>
    </recommendedName>
</protein>
<dbReference type="Proteomes" id="UP000177528">
    <property type="component" value="Unassembled WGS sequence"/>
</dbReference>
<evidence type="ECO:0000313" key="2">
    <source>
        <dbReference type="EMBL" id="OGY34689.1"/>
    </source>
</evidence>
<feature type="domain" description="NADPH-dependent FMN reductase-like" evidence="1">
    <location>
        <begin position="5"/>
        <end position="152"/>
    </location>
</feature>
<dbReference type="InterPro" id="IPR050712">
    <property type="entry name" value="NAD(P)H-dep_reductase"/>
</dbReference>
<dbReference type="GO" id="GO:0005829">
    <property type="term" value="C:cytosol"/>
    <property type="evidence" value="ECO:0007669"/>
    <property type="project" value="TreeGrafter"/>
</dbReference>
<name>A0A1G1X3W0_9BACT</name>
<comment type="caution">
    <text evidence="2">The sequence shown here is derived from an EMBL/GenBank/DDBJ whole genome shotgun (WGS) entry which is preliminary data.</text>
</comment>
<dbReference type="EMBL" id="MHHR01000011">
    <property type="protein sequence ID" value="OGY34689.1"/>
    <property type="molecule type" value="Genomic_DNA"/>
</dbReference>
<dbReference type="PANTHER" id="PTHR30543:SF21">
    <property type="entry name" value="NAD(P)H-DEPENDENT FMN REDUCTASE LOT6"/>
    <property type="match status" value="1"/>
</dbReference>
<proteinExistence type="predicted"/>
<gene>
    <name evidence="2" type="ORF">A3D99_05120</name>
</gene>
<sequence length="188" mass="20633">MNKPNIAVILGSIREGRAGEKVAKWFMDATKEITSAQFTLVDLKDHPLPLFADAISPAYREGKHTNPDVQAWLDSIAGADGYIFITPEYNHGVPGPLKNAVDYGYKEWNGKPIGFVGYGGVAGGARSIEHWRQIAAELQMFDVREAVLIPIVWEAFDAEGKLQNSEMHAKTANIIVEKVAKLATQLKA</sequence>
<evidence type="ECO:0000259" key="1">
    <source>
        <dbReference type="Pfam" id="PF03358"/>
    </source>
</evidence>
<evidence type="ECO:0000313" key="3">
    <source>
        <dbReference type="Proteomes" id="UP000177528"/>
    </source>
</evidence>
<accession>A0A1G1X3W0</accession>
<reference evidence="2 3" key="1">
    <citation type="journal article" date="2016" name="Nat. Commun.">
        <title>Thousands of microbial genomes shed light on interconnected biogeochemical processes in an aquifer system.</title>
        <authorList>
            <person name="Anantharaman K."/>
            <person name="Brown C.T."/>
            <person name="Hug L.A."/>
            <person name="Sharon I."/>
            <person name="Castelle C.J."/>
            <person name="Probst A.J."/>
            <person name="Thomas B.C."/>
            <person name="Singh A."/>
            <person name="Wilkins M.J."/>
            <person name="Karaoz U."/>
            <person name="Brodie E.L."/>
            <person name="Williams K.H."/>
            <person name="Hubbard S.S."/>
            <person name="Banfield J.F."/>
        </authorList>
    </citation>
    <scope>NUCLEOTIDE SEQUENCE [LARGE SCALE GENOMIC DNA]</scope>
</reference>
<dbReference type="PANTHER" id="PTHR30543">
    <property type="entry name" value="CHROMATE REDUCTASE"/>
    <property type="match status" value="1"/>
</dbReference>
<dbReference type="InterPro" id="IPR005025">
    <property type="entry name" value="FMN_Rdtase-like_dom"/>
</dbReference>
<dbReference type="SUPFAM" id="SSF52218">
    <property type="entry name" value="Flavoproteins"/>
    <property type="match status" value="1"/>
</dbReference>
<dbReference type="GO" id="GO:0010181">
    <property type="term" value="F:FMN binding"/>
    <property type="evidence" value="ECO:0007669"/>
    <property type="project" value="TreeGrafter"/>
</dbReference>
<dbReference type="AlphaFoldDB" id="A0A1G1X3W0"/>
<dbReference type="GO" id="GO:0016491">
    <property type="term" value="F:oxidoreductase activity"/>
    <property type="evidence" value="ECO:0007669"/>
    <property type="project" value="InterPro"/>
</dbReference>
<organism evidence="2 3">
    <name type="scientific">Candidatus Andersenbacteria bacterium RIFCSPHIGHO2_12_FULL_45_11</name>
    <dbReference type="NCBI Taxonomy" id="1797281"/>
    <lineage>
        <taxon>Bacteria</taxon>
        <taxon>Candidatus Anderseniibacteriota</taxon>
    </lineage>
</organism>
<dbReference type="Gene3D" id="3.40.50.360">
    <property type="match status" value="1"/>
</dbReference>
<dbReference type="InterPro" id="IPR029039">
    <property type="entry name" value="Flavoprotein-like_sf"/>
</dbReference>
<dbReference type="Pfam" id="PF03358">
    <property type="entry name" value="FMN_red"/>
    <property type="match status" value="1"/>
</dbReference>